<accession>A0A8J3X2A9</accession>
<feature type="transmembrane region" description="Helical" evidence="1">
    <location>
        <begin position="38"/>
        <end position="57"/>
    </location>
</feature>
<evidence type="ECO:0000256" key="1">
    <source>
        <dbReference type="SAM" id="Phobius"/>
    </source>
</evidence>
<organism evidence="2 3">
    <name type="scientific">Planosporangium mesophilum</name>
    <dbReference type="NCBI Taxonomy" id="689768"/>
    <lineage>
        <taxon>Bacteria</taxon>
        <taxon>Bacillati</taxon>
        <taxon>Actinomycetota</taxon>
        <taxon>Actinomycetes</taxon>
        <taxon>Micromonosporales</taxon>
        <taxon>Micromonosporaceae</taxon>
        <taxon>Planosporangium</taxon>
    </lineage>
</organism>
<keyword evidence="3" id="KW-1185">Reference proteome</keyword>
<feature type="transmembrane region" description="Helical" evidence="1">
    <location>
        <begin position="9"/>
        <end position="26"/>
    </location>
</feature>
<dbReference type="Proteomes" id="UP000599074">
    <property type="component" value="Unassembled WGS sequence"/>
</dbReference>
<dbReference type="EMBL" id="BOON01000034">
    <property type="protein sequence ID" value="GII24184.1"/>
    <property type="molecule type" value="Genomic_DNA"/>
</dbReference>
<sequence length="78" mass="8403">MKAHRTDGLSLAFGLVFLAAVGWWFFGRTVDLALPQLGWFLAAALIIFGVLGLFGALRSDSGRKAHQDARGDEEGPSQ</sequence>
<evidence type="ECO:0000313" key="3">
    <source>
        <dbReference type="Proteomes" id="UP000599074"/>
    </source>
</evidence>
<keyword evidence="1" id="KW-0812">Transmembrane</keyword>
<keyword evidence="1" id="KW-0472">Membrane</keyword>
<proteinExistence type="predicted"/>
<gene>
    <name evidence="2" type="ORF">Pme01_37810</name>
</gene>
<dbReference type="AlphaFoldDB" id="A0A8J3X2A9"/>
<evidence type="ECO:0000313" key="2">
    <source>
        <dbReference type="EMBL" id="GII24184.1"/>
    </source>
</evidence>
<keyword evidence="1" id="KW-1133">Transmembrane helix</keyword>
<dbReference type="RefSeq" id="WP_168116249.1">
    <property type="nucleotide sequence ID" value="NZ_BOON01000034.1"/>
</dbReference>
<name>A0A8J3X2A9_9ACTN</name>
<reference evidence="2" key="1">
    <citation type="submission" date="2021-01" db="EMBL/GenBank/DDBJ databases">
        <title>Whole genome shotgun sequence of Planosporangium mesophilum NBRC 109066.</title>
        <authorList>
            <person name="Komaki H."/>
            <person name="Tamura T."/>
        </authorList>
    </citation>
    <scope>NUCLEOTIDE SEQUENCE</scope>
    <source>
        <strain evidence="2">NBRC 109066</strain>
    </source>
</reference>
<comment type="caution">
    <text evidence="2">The sequence shown here is derived from an EMBL/GenBank/DDBJ whole genome shotgun (WGS) entry which is preliminary data.</text>
</comment>
<protein>
    <submittedName>
        <fullName evidence="2">Uncharacterized protein</fullName>
    </submittedName>
</protein>